<dbReference type="InterPro" id="IPR029016">
    <property type="entry name" value="GAF-like_dom_sf"/>
</dbReference>
<dbReference type="InterPro" id="IPR011620">
    <property type="entry name" value="Sig_transdc_His_kinase_LytS_TM"/>
</dbReference>
<evidence type="ECO:0000259" key="15">
    <source>
        <dbReference type="SMART" id="SM00387"/>
    </source>
</evidence>
<comment type="caution">
    <text evidence="16">The sequence shown here is derived from an EMBL/GenBank/DDBJ whole genome shotgun (WGS) entry which is preliminary data.</text>
</comment>
<dbReference type="GO" id="GO:0005886">
    <property type="term" value="C:plasma membrane"/>
    <property type="evidence" value="ECO:0007669"/>
    <property type="project" value="UniProtKB-SubCell"/>
</dbReference>
<dbReference type="InterPro" id="IPR050640">
    <property type="entry name" value="Bact_2-comp_sensor_kinase"/>
</dbReference>
<keyword evidence="6 16" id="KW-0808">Transferase</keyword>
<accession>A0A645AWX0</accession>
<organism evidence="16">
    <name type="scientific">bioreactor metagenome</name>
    <dbReference type="NCBI Taxonomy" id="1076179"/>
    <lineage>
        <taxon>unclassified sequences</taxon>
        <taxon>metagenomes</taxon>
        <taxon>ecological metagenomes</taxon>
    </lineage>
</organism>
<dbReference type="GO" id="GO:0000155">
    <property type="term" value="F:phosphorelay sensor kinase activity"/>
    <property type="evidence" value="ECO:0007669"/>
    <property type="project" value="InterPro"/>
</dbReference>
<keyword evidence="13 14" id="KW-0472">Membrane</keyword>
<evidence type="ECO:0000256" key="9">
    <source>
        <dbReference type="ARBA" id="ARBA00022777"/>
    </source>
</evidence>
<dbReference type="PANTHER" id="PTHR34220:SF7">
    <property type="entry name" value="SENSOR HISTIDINE KINASE YPDA"/>
    <property type="match status" value="1"/>
</dbReference>
<dbReference type="InterPro" id="IPR036890">
    <property type="entry name" value="HATPase_C_sf"/>
</dbReference>
<feature type="transmembrane region" description="Helical" evidence="14">
    <location>
        <begin position="39"/>
        <end position="59"/>
    </location>
</feature>
<keyword evidence="7 14" id="KW-0812">Transmembrane</keyword>
<name>A0A645AWX0_9ZZZZ</name>
<keyword evidence="8" id="KW-0547">Nucleotide-binding</keyword>
<keyword evidence="9 16" id="KW-0418">Kinase</keyword>
<comment type="catalytic activity">
    <reaction evidence="1">
        <text>ATP + protein L-histidine = ADP + protein N-phospho-L-histidine.</text>
        <dbReference type="EC" id="2.7.13.3"/>
    </reaction>
</comment>
<dbReference type="Gene3D" id="3.30.565.10">
    <property type="entry name" value="Histidine kinase-like ATPase, C-terminal domain"/>
    <property type="match status" value="1"/>
</dbReference>
<dbReference type="Pfam" id="PF07694">
    <property type="entry name" value="5TM-5TMR_LYT"/>
    <property type="match status" value="1"/>
</dbReference>
<dbReference type="AlphaFoldDB" id="A0A645AWX0"/>
<dbReference type="InterPro" id="IPR010559">
    <property type="entry name" value="Sig_transdc_His_kin_internal"/>
</dbReference>
<dbReference type="Gene3D" id="3.30.450.40">
    <property type="match status" value="1"/>
</dbReference>
<evidence type="ECO:0000256" key="14">
    <source>
        <dbReference type="SAM" id="Phobius"/>
    </source>
</evidence>
<dbReference type="EC" id="2.7.13.3" evidence="3"/>
<dbReference type="InterPro" id="IPR003594">
    <property type="entry name" value="HATPase_dom"/>
</dbReference>
<protein>
    <recommendedName>
        <fullName evidence="3">histidine kinase</fullName>
        <ecNumber evidence="3">2.7.13.3</ecNumber>
    </recommendedName>
</protein>
<dbReference type="SMART" id="SM00387">
    <property type="entry name" value="HATPase_c"/>
    <property type="match status" value="1"/>
</dbReference>
<reference evidence="16" key="1">
    <citation type="submission" date="2019-08" db="EMBL/GenBank/DDBJ databases">
        <authorList>
            <person name="Kucharzyk K."/>
            <person name="Murdoch R.W."/>
            <person name="Higgins S."/>
            <person name="Loffler F."/>
        </authorList>
    </citation>
    <scope>NUCLEOTIDE SEQUENCE</scope>
</reference>
<keyword evidence="5" id="KW-0597">Phosphoprotein</keyword>
<evidence type="ECO:0000313" key="16">
    <source>
        <dbReference type="EMBL" id="MPM57735.1"/>
    </source>
</evidence>
<dbReference type="PANTHER" id="PTHR34220">
    <property type="entry name" value="SENSOR HISTIDINE KINASE YPDA"/>
    <property type="match status" value="1"/>
</dbReference>
<feature type="transmembrane region" description="Helical" evidence="14">
    <location>
        <begin position="168"/>
        <end position="188"/>
    </location>
</feature>
<evidence type="ECO:0000256" key="7">
    <source>
        <dbReference type="ARBA" id="ARBA00022692"/>
    </source>
</evidence>
<dbReference type="Pfam" id="PF02518">
    <property type="entry name" value="HATPase_c"/>
    <property type="match status" value="1"/>
</dbReference>
<evidence type="ECO:0000256" key="2">
    <source>
        <dbReference type="ARBA" id="ARBA00004651"/>
    </source>
</evidence>
<feature type="domain" description="Histidine kinase/HSP90-like ATPase" evidence="15">
    <location>
        <begin position="452"/>
        <end position="555"/>
    </location>
</feature>
<keyword evidence="12" id="KW-0902">Two-component regulatory system</keyword>
<dbReference type="Gene3D" id="1.10.1760.20">
    <property type="match status" value="1"/>
</dbReference>
<evidence type="ECO:0000256" key="6">
    <source>
        <dbReference type="ARBA" id="ARBA00022679"/>
    </source>
</evidence>
<keyword evidence="4" id="KW-1003">Cell membrane</keyword>
<gene>
    <name evidence="16" type="primary">ypdA_9</name>
    <name evidence="16" type="ORF">SDC9_104558</name>
</gene>
<evidence type="ECO:0000256" key="12">
    <source>
        <dbReference type="ARBA" id="ARBA00023012"/>
    </source>
</evidence>
<dbReference type="GO" id="GO:0005524">
    <property type="term" value="F:ATP binding"/>
    <property type="evidence" value="ECO:0007669"/>
    <property type="project" value="UniProtKB-KW"/>
</dbReference>
<evidence type="ECO:0000256" key="11">
    <source>
        <dbReference type="ARBA" id="ARBA00022989"/>
    </source>
</evidence>
<dbReference type="GO" id="GO:0071555">
    <property type="term" value="P:cell wall organization"/>
    <property type="evidence" value="ECO:0007669"/>
    <property type="project" value="InterPro"/>
</dbReference>
<evidence type="ECO:0000256" key="1">
    <source>
        <dbReference type="ARBA" id="ARBA00000085"/>
    </source>
</evidence>
<dbReference type="SUPFAM" id="SSF55874">
    <property type="entry name" value="ATPase domain of HSP90 chaperone/DNA topoisomerase II/histidine kinase"/>
    <property type="match status" value="1"/>
</dbReference>
<keyword evidence="11 14" id="KW-1133">Transmembrane helix</keyword>
<feature type="transmembrane region" description="Helical" evidence="14">
    <location>
        <begin position="71"/>
        <end position="95"/>
    </location>
</feature>
<feature type="transmembrane region" description="Helical" evidence="14">
    <location>
        <begin position="134"/>
        <end position="156"/>
    </location>
</feature>
<keyword evidence="10" id="KW-0067">ATP-binding</keyword>
<feature type="transmembrane region" description="Helical" evidence="14">
    <location>
        <begin position="102"/>
        <end position="122"/>
    </location>
</feature>
<comment type="subcellular location">
    <subcellularLocation>
        <location evidence="2">Cell membrane</location>
        <topology evidence="2">Multi-pass membrane protein</topology>
    </subcellularLocation>
</comment>
<evidence type="ECO:0000256" key="5">
    <source>
        <dbReference type="ARBA" id="ARBA00022553"/>
    </source>
</evidence>
<feature type="transmembrane region" description="Helical" evidence="14">
    <location>
        <begin position="6"/>
        <end position="27"/>
    </location>
</feature>
<evidence type="ECO:0000256" key="10">
    <source>
        <dbReference type="ARBA" id="ARBA00022840"/>
    </source>
</evidence>
<evidence type="ECO:0000256" key="8">
    <source>
        <dbReference type="ARBA" id="ARBA00022741"/>
    </source>
</evidence>
<dbReference type="SUPFAM" id="SSF55781">
    <property type="entry name" value="GAF domain-like"/>
    <property type="match status" value="1"/>
</dbReference>
<sequence>MNLLKNLINNLGYVVIIALIISDLPGVKKIIQRDEFRKRELAILSLAFAFFGIIGTYSGTDVYGAIANTRIIGIMAGGILCGPVVGIVSGTIAGIHRFTYDIGGITSIPCAIATILAGLISALLYKRGTNYNKWFYGFLGGFIMESIEMLLILLISKPYESAVSIVKSIYLPMSFTNALGISILILLIQKIFKEKEQIAATQAQLALEIANKTLPYFREVTSDSLRKICSIIRESTNAAAVSITDTKKVLAHVGLGSDHHRAGSPILTTATKKVIANGQMNILNCAEEIQCFSKDCPLKSAIIVPLKENEEVIGTLKLYYSVENGISYTTETLAIGLSQLISTQLEISKVGQLKDMATKSEIKALQAQINPHFLFNALNTIVSFLRFNPNKSRELIVNLSNYLRYNIENTSTFVDISKELEQVKAYVEIEKARFGDKLQVVYDIDESIKLKIPSLIIQPLVENSIKHGILEGSGCGNVKITVKKYDSKHTIVVIEDDGIGISPHVIESIKSNTIQENKIGLSNVNSRLKYIYGKGLTIERLLNGTKISFIINDKEKGG</sequence>
<dbReference type="EMBL" id="VSSQ01016419">
    <property type="protein sequence ID" value="MPM57735.1"/>
    <property type="molecule type" value="Genomic_DNA"/>
</dbReference>
<evidence type="ECO:0000256" key="3">
    <source>
        <dbReference type="ARBA" id="ARBA00012438"/>
    </source>
</evidence>
<evidence type="ECO:0000256" key="13">
    <source>
        <dbReference type="ARBA" id="ARBA00023136"/>
    </source>
</evidence>
<proteinExistence type="predicted"/>
<evidence type="ECO:0000256" key="4">
    <source>
        <dbReference type="ARBA" id="ARBA00022475"/>
    </source>
</evidence>
<dbReference type="Pfam" id="PF06580">
    <property type="entry name" value="His_kinase"/>
    <property type="match status" value="1"/>
</dbReference>